<organism evidence="1 2">
    <name type="scientific">Leersia perrieri</name>
    <dbReference type="NCBI Taxonomy" id="77586"/>
    <lineage>
        <taxon>Eukaryota</taxon>
        <taxon>Viridiplantae</taxon>
        <taxon>Streptophyta</taxon>
        <taxon>Embryophyta</taxon>
        <taxon>Tracheophyta</taxon>
        <taxon>Spermatophyta</taxon>
        <taxon>Magnoliopsida</taxon>
        <taxon>Liliopsida</taxon>
        <taxon>Poales</taxon>
        <taxon>Poaceae</taxon>
        <taxon>BOP clade</taxon>
        <taxon>Oryzoideae</taxon>
        <taxon>Oryzeae</taxon>
        <taxon>Oryzinae</taxon>
        <taxon>Leersia</taxon>
    </lineage>
</organism>
<name>A0A0D9X206_9ORYZ</name>
<accession>A0A0D9X206</accession>
<dbReference type="Proteomes" id="UP000032180">
    <property type="component" value="Chromosome 7"/>
</dbReference>
<reference evidence="2" key="2">
    <citation type="submission" date="2013-12" db="EMBL/GenBank/DDBJ databases">
        <authorList>
            <person name="Yu Y."/>
            <person name="Lee S."/>
            <person name="de Baynast K."/>
            <person name="Wissotski M."/>
            <person name="Liu L."/>
            <person name="Talag J."/>
            <person name="Goicoechea J."/>
            <person name="Angelova A."/>
            <person name="Jetty R."/>
            <person name="Kudrna D."/>
            <person name="Golser W."/>
            <person name="Rivera L."/>
            <person name="Zhang J."/>
            <person name="Wing R."/>
        </authorList>
    </citation>
    <scope>NUCLEOTIDE SEQUENCE</scope>
</reference>
<dbReference type="Gramene" id="LPERR07G20680.1">
    <property type="protein sequence ID" value="LPERR07G20680.1"/>
    <property type="gene ID" value="LPERR07G20680"/>
</dbReference>
<dbReference type="EnsemblPlants" id="LPERR07G20680.1">
    <property type="protein sequence ID" value="LPERR07G20680.1"/>
    <property type="gene ID" value="LPERR07G20680"/>
</dbReference>
<evidence type="ECO:0000313" key="1">
    <source>
        <dbReference type="EnsemblPlants" id="LPERR07G20680.1"/>
    </source>
</evidence>
<reference evidence="1 2" key="1">
    <citation type="submission" date="2012-08" db="EMBL/GenBank/DDBJ databases">
        <title>Oryza genome evolution.</title>
        <authorList>
            <person name="Wing R.A."/>
        </authorList>
    </citation>
    <scope>NUCLEOTIDE SEQUENCE</scope>
</reference>
<dbReference type="HOGENOM" id="CLU_2816099_0_0_1"/>
<reference evidence="1" key="3">
    <citation type="submission" date="2015-04" db="UniProtKB">
        <authorList>
            <consortium name="EnsemblPlants"/>
        </authorList>
    </citation>
    <scope>IDENTIFICATION</scope>
</reference>
<protein>
    <submittedName>
        <fullName evidence="1">Uncharacterized protein</fullName>
    </submittedName>
</protein>
<evidence type="ECO:0000313" key="2">
    <source>
        <dbReference type="Proteomes" id="UP000032180"/>
    </source>
</evidence>
<sequence>MPDTLDNACVLQERGEPLYSAHVRCRMLASPKTSAVTRDPTWHHGSCGRRSSRWAMVKMGSIVTLTS</sequence>
<keyword evidence="2" id="KW-1185">Reference proteome</keyword>
<proteinExistence type="predicted"/>
<dbReference type="AlphaFoldDB" id="A0A0D9X206"/>